<name>A0ABQ3HR29_9SPHI</name>
<dbReference type="InterPro" id="IPR057695">
    <property type="entry name" value="DUF7935"/>
</dbReference>
<sequence>MTIFDTNKTLMICTMSKEFVSFFMQVCAFALGGFAAFLLGFKLVWPRVEAFLLRLKIMHRDVALEKDARQMQFAAYERLLVLAHRMEPMLVLARQHQEDLILPLFVSRAIQDIESEYQHNFAQQLYVSDEAWNAVTKLKVNTILLLRNVLDKQDGEVSVDQYVADVLGHVRSQEQNPYQATQKILKREING</sequence>
<gene>
    <name evidence="2" type="ORF">GCM10017764_06290</name>
</gene>
<feature type="transmembrane region" description="Helical" evidence="1">
    <location>
        <begin position="20"/>
        <end position="45"/>
    </location>
</feature>
<evidence type="ECO:0000313" key="3">
    <source>
        <dbReference type="Proteomes" id="UP000620550"/>
    </source>
</evidence>
<keyword evidence="1" id="KW-0812">Transmembrane</keyword>
<accession>A0ABQ3HR29</accession>
<proteinExistence type="predicted"/>
<reference evidence="3" key="1">
    <citation type="journal article" date="2019" name="Int. J. Syst. Evol. Microbiol.">
        <title>The Global Catalogue of Microorganisms (GCM) 10K type strain sequencing project: providing services to taxonomists for standard genome sequencing and annotation.</title>
        <authorList>
            <consortium name="The Broad Institute Genomics Platform"/>
            <consortium name="The Broad Institute Genome Sequencing Center for Infectious Disease"/>
            <person name="Wu L."/>
            <person name="Ma J."/>
        </authorList>
    </citation>
    <scope>NUCLEOTIDE SEQUENCE [LARGE SCALE GENOMIC DNA]</scope>
    <source>
        <strain evidence="3">CGMCC 1.12966</strain>
    </source>
</reference>
<dbReference type="EMBL" id="BNAF01000002">
    <property type="protein sequence ID" value="GHE23661.1"/>
    <property type="molecule type" value="Genomic_DNA"/>
</dbReference>
<keyword evidence="3" id="KW-1185">Reference proteome</keyword>
<organism evidence="2 3">
    <name type="scientific">Sphingobacterium griseoflavum</name>
    <dbReference type="NCBI Taxonomy" id="1474952"/>
    <lineage>
        <taxon>Bacteria</taxon>
        <taxon>Pseudomonadati</taxon>
        <taxon>Bacteroidota</taxon>
        <taxon>Sphingobacteriia</taxon>
        <taxon>Sphingobacteriales</taxon>
        <taxon>Sphingobacteriaceae</taxon>
        <taxon>Sphingobacterium</taxon>
    </lineage>
</organism>
<dbReference type="Pfam" id="PF25589">
    <property type="entry name" value="DUF7935"/>
    <property type="match status" value="1"/>
</dbReference>
<protein>
    <submittedName>
        <fullName evidence="2">Uncharacterized protein</fullName>
    </submittedName>
</protein>
<keyword evidence="1" id="KW-1133">Transmembrane helix</keyword>
<comment type="caution">
    <text evidence="2">The sequence shown here is derived from an EMBL/GenBank/DDBJ whole genome shotgun (WGS) entry which is preliminary data.</text>
</comment>
<evidence type="ECO:0000256" key="1">
    <source>
        <dbReference type="SAM" id="Phobius"/>
    </source>
</evidence>
<keyword evidence="1" id="KW-0472">Membrane</keyword>
<evidence type="ECO:0000313" key="2">
    <source>
        <dbReference type="EMBL" id="GHE23661.1"/>
    </source>
</evidence>
<dbReference type="Proteomes" id="UP000620550">
    <property type="component" value="Unassembled WGS sequence"/>
</dbReference>